<feature type="transmembrane region" description="Helical" evidence="2">
    <location>
        <begin position="54"/>
        <end position="75"/>
    </location>
</feature>
<sequence length="658" mass="71427">MAPTTTVNVEDSPDEESSSHCSALLCASYFLGALACCLIMGGIFLAFYRWDYMWLIVSMIGAILVLIGSGIHFCGSKTKNKSRQKVKPRRPTIKHNQSLTEQLIPSAPPLNNACSASQLSLNVLPPYFSAFDTVSVVSNQPEPSAPILKINGQNYLLFSVNCDLSNADAQSIVARLSTVLSNSTMDLLCERTELPNSRDKQTIVQTGDQCCQTENNISSVGPKSPCNRHSFLQTINGVISLQSHEKQESKDQTRDTSIIISASQSNACMNENINDQNRSGETTAKNVPVSGTNNSRCQDEASGVDPNVNGSQDPISNINQMSLEPVSEIDGVQSMDLSGNDENTPSVSLIMNIETVSNGNEEVLLNVNCEEQLTEAINNDIIISEALVAEEEGRETNLDQEDLYDVPRQPIRPVEVGSVAPPNCNTIDNLNMCSTNEPVGSNNNDEASSSYQSSDECSDVNVTNDISENDLLAGSESTVPTSPKVVEPATTSVLTHVEVNIDDGISIEPVCESNDICLQSGLNQPQRVPSTEVAVQPELRSPRDSGDEQNSGQENHNISTHTHIPEICVTYNQETGDNNVTTVEEHASHGNNLHERSQTANVIDSNPYVLMYAPTIESTLLSDLEDEDVRPTPPPSYEEVVLDPELNESSYNLLYGTI</sequence>
<dbReference type="Proteomes" id="UP000694941">
    <property type="component" value="Unplaced"/>
</dbReference>
<evidence type="ECO:0000256" key="1">
    <source>
        <dbReference type="SAM" id="MobiDB-lite"/>
    </source>
</evidence>
<proteinExistence type="predicted"/>
<feature type="compositionally biased region" description="Polar residues" evidence="1">
    <location>
        <begin position="270"/>
        <end position="296"/>
    </location>
</feature>
<gene>
    <name evidence="4" type="primary">LOC106476530</name>
</gene>
<reference evidence="4" key="1">
    <citation type="submission" date="2025-08" db="UniProtKB">
        <authorList>
            <consortium name="RefSeq"/>
        </authorList>
    </citation>
    <scope>IDENTIFICATION</scope>
    <source>
        <tissue evidence="4">Muscle</tissue>
    </source>
</reference>
<feature type="compositionally biased region" description="Polar residues" evidence="1">
    <location>
        <begin position="548"/>
        <end position="562"/>
    </location>
</feature>
<name>A0ABM1C1K7_LIMPO</name>
<feature type="region of interest" description="Disordered" evidence="1">
    <location>
        <begin position="521"/>
        <end position="562"/>
    </location>
</feature>
<feature type="region of interest" description="Disordered" evidence="1">
    <location>
        <begin position="435"/>
        <end position="461"/>
    </location>
</feature>
<protein>
    <submittedName>
        <fullName evidence="4">Uncharacterized protein LOC106476530 isoform X1</fullName>
    </submittedName>
</protein>
<accession>A0ABM1C1K7</accession>
<evidence type="ECO:0000313" key="4">
    <source>
        <dbReference type="RefSeq" id="XP_013792637.1"/>
    </source>
</evidence>
<evidence type="ECO:0000313" key="3">
    <source>
        <dbReference type="Proteomes" id="UP000694941"/>
    </source>
</evidence>
<dbReference type="RefSeq" id="XP_013792637.1">
    <property type="nucleotide sequence ID" value="XM_013937183.2"/>
</dbReference>
<feature type="region of interest" description="Disordered" evidence="1">
    <location>
        <begin position="270"/>
        <end position="313"/>
    </location>
</feature>
<keyword evidence="2" id="KW-0812">Transmembrane</keyword>
<keyword evidence="2" id="KW-0472">Membrane</keyword>
<evidence type="ECO:0000256" key="2">
    <source>
        <dbReference type="SAM" id="Phobius"/>
    </source>
</evidence>
<feature type="compositionally biased region" description="Polar residues" evidence="1">
    <location>
        <begin position="435"/>
        <end position="447"/>
    </location>
</feature>
<feature type="transmembrane region" description="Helical" evidence="2">
    <location>
        <begin position="23"/>
        <end position="48"/>
    </location>
</feature>
<organism evidence="3 4">
    <name type="scientific">Limulus polyphemus</name>
    <name type="common">Atlantic horseshoe crab</name>
    <dbReference type="NCBI Taxonomy" id="6850"/>
    <lineage>
        <taxon>Eukaryota</taxon>
        <taxon>Metazoa</taxon>
        <taxon>Ecdysozoa</taxon>
        <taxon>Arthropoda</taxon>
        <taxon>Chelicerata</taxon>
        <taxon>Merostomata</taxon>
        <taxon>Xiphosura</taxon>
        <taxon>Limulidae</taxon>
        <taxon>Limulus</taxon>
    </lineage>
</organism>
<keyword evidence="2" id="KW-1133">Transmembrane helix</keyword>
<dbReference type="GeneID" id="106476530"/>
<keyword evidence="3" id="KW-1185">Reference proteome</keyword>